<reference evidence="1" key="1">
    <citation type="submission" date="2021-02" db="EMBL/GenBank/DDBJ databases">
        <authorList>
            <consortium name="DOE Joint Genome Institute"/>
            <person name="Ahrendt S."/>
            <person name="Looney B.P."/>
            <person name="Miyauchi S."/>
            <person name="Morin E."/>
            <person name="Drula E."/>
            <person name="Courty P.E."/>
            <person name="Chicoki N."/>
            <person name="Fauchery L."/>
            <person name="Kohler A."/>
            <person name="Kuo A."/>
            <person name="Labutti K."/>
            <person name="Pangilinan J."/>
            <person name="Lipzen A."/>
            <person name="Riley R."/>
            <person name="Andreopoulos W."/>
            <person name="He G."/>
            <person name="Johnson J."/>
            <person name="Barry K.W."/>
            <person name="Grigoriev I.V."/>
            <person name="Nagy L."/>
            <person name="Hibbett D."/>
            <person name="Henrissat B."/>
            <person name="Matheny P.B."/>
            <person name="Labbe J."/>
            <person name="Martin F."/>
        </authorList>
    </citation>
    <scope>NUCLEOTIDE SEQUENCE</scope>
    <source>
        <strain evidence="1">FP105234-sp</strain>
    </source>
</reference>
<dbReference type="Proteomes" id="UP000814033">
    <property type="component" value="Unassembled WGS sequence"/>
</dbReference>
<evidence type="ECO:0000313" key="2">
    <source>
        <dbReference type="Proteomes" id="UP000814033"/>
    </source>
</evidence>
<reference evidence="1" key="2">
    <citation type="journal article" date="2022" name="New Phytol.">
        <title>Evolutionary transition to the ectomycorrhizal habit in the genomes of a hyperdiverse lineage of mushroom-forming fungi.</title>
        <authorList>
            <person name="Looney B."/>
            <person name="Miyauchi S."/>
            <person name="Morin E."/>
            <person name="Drula E."/>
            <person name="Courty P.E."/>
            <person name="Kohler A."/>
            <person name="Kuo A."/>
            <person name="LaButti K."/>
            <person name="Pangilinan J."/>
            <person name="Lipzen A."/>
            <person name="Riley R."/>
            <person name="Andreopoulos W."/>
            <person name="He G."/>
            <person name="Johnson J."/>
            <person name="Nolan M."/>
            <person name="Tritt A."/>
            <person name="Barry K.W."/>
            <person name="Grigoriev I.V."/>
            <person name="Nagy L.G."/>
            <person name="Hibbett D."/>
            <person name="Henrissat B."/>
            <person name="Matheny P.B."/>
            <person name="Labbe J."/>
            <person name="Martin F.M."/>
        </authorList>
    </citation>
    <scope>NUCLEOTIDE SEQUENCE</scope>
    <source>
        <strain evidence="1">FP105234-sp</strain>
    </source>
</reference>
<keyword evidence="2" id="KW-1185">Reference proteome</keyword>
<evidence type="ECO:0000313" key="1">
    <source>
        <dbReference type="EMBL" id="KAI0048856.1"/>
    </source>
</evidence>
<sequence>MISRDLGRFLRDEGFGLRSRSRIAGSLSMSSGGPVAAARKTSGSRRATMPPRSASTCPLQSSRGSVDWGRSLWRRCTRRARVAKSGRSSSAVEIATDLSNCRMTSNAIRTPTNSSFNSRSTPSFPPPAFVASHGGLEGRSASE</sequence>
<protein>
    <submittedName>
        <fullName evidence="1">Uncharacterized protein</fullName>
    </submittedName>
</protein>
<accession>A0ACB8RZ25</accession>
<comment type="caution">
    <text evidence="1">The sequence shown here is derived from an EMBL/GenBank/DDBJ whole genome shotgun (WGS) entry which is preliminary data.</text>
</comment>
<dbReference type="EMBL" id="MU275881">
    <property type="protein sequence ID" value="KAI0048856.1"/>
    <property type="molecule type" value="Genomic_DNA"/>
</dbReference>
<proteinExistence type="predicted"/>
<organism evidence="1 2">
    <name type="scientific">Auriscalpium vulgare</name>
    <dbReference type="NCBI Taxonomy" id="40419"/>
    <lineage>
        <taxon>Eukaryota</taxon>
        <taxon>Fungi</taxon>
        <taxon>Dikarya</taxon>
        <taxon>Basidiomycota</taxon>
        <taxon>Agaricomycotina</taxon>
        <taxon>Agaricomycetes</taxon>
        <taxon>Russulales</taxon>
        <taxon>Auriscalpiaceae</taxon>
        <taxon>Auriscalpium</taxon>
    </lineage>
</organism>
<gene>
    <name evidence="1" type="ORF">FA95DRAFT_1000528</name>
</gene>
<name>A0ACB8RZ25_9AGAM</name>